<feature type="transmembrane region" description="Helical" evidence="7">
    <location>
        <begin position="308"/>
        <end position="328"/>
    </location>
</feature>
<evidence type="ECO:0000256" key="3">
    <source>
        <dbReference type="ARBA" id="ARBA00022475"/>
    </source>
</evidence>
<feature type="transmembrane region" description="Helical" evidence="7">
    <location>
        <begin position="247"/>
        <end position="269"/>
    </location>
</feature>
<dbReference type="PANTHER" id="PTHR16024">
    <property type="entry name" value="XK-RELATED PROTEIN"/>
    <property type="match status" value="1"/>
</dbReference>
<feature type="transmembrane region" description="Helical" evidence="7">
    <location>
        <begin position="86"/>
        <end position="109"/>
    </location>
</feature>
<sequence length="404" mass="44610">MQNTRGCFASVWDSLPRKILFYVVVPLGLYLFDVTTDLSLAVQYYNSGDFTWFGLTLGFVLGPSIIINIFSLLISGNVKDSKLMSFKVLLAILQLGVFPVYLNILYLLVKGNDVDKHIVISLPAVHLLEGMLESVPQLCLQLYILLLTGEQVSVLKVITMVASLLAAVKAVVTGLYYFVIKALDMTCSCGFVTRLILLTVWKVVELSVRVLAIGLFASAFQPWIALPIGVHWLVMTVTIICIDKNAIVFLGIGAALLMAVDTFSITFSMAHNRTFWLSTVLTLLGNITMVTVWYTLKAGQDWYDVPALVGVLVGSVVSAGLGFILMVLRGKIRPPFTCCCDKSPEEQDSRAPDPEEQDSRAPDPEEQDSRAPDPEEQDSRAPDPEEQDLLAPSPRTYMEFETNV</sequence>
<dbReference type="KEGG" id="bbel:109475125"/>
<dbReference type="AlphaFoldDB" id="A0A6P4YP20"/>
<dbReference type="RefSeq" id="XP_019631220.1">
    <property type="nucleotide sequence ID" value="XM_019775661.1"/>
</dbReference>
<reference evidence="10" key="1">
    <citation type="submission" date="2025-08" db="UniProtKB">
        <authorList>
            <consortium name="RefSeq"/>
        </authorList>
    </citation>
    <scope>IDENTIFICATION</scope>
    <source>
        <tissue evidence="10">Gonad</tissue>
    </source>
</reference>
<proteinExistence type="inferred from homology"/>
<evidence type="ECO:0000256" key="4">
    <source>
        <dbReference type="ARBA" id="ARBA00022692"/>
    </source>
</evidence>
<organism evidence="9 10">
    <name type="scientific">Branchiostoma belcheri</name>
    <name type="common">Amphioxus</name>
    <dbReference type="NCBI Taxonomy" id="7741"/>
    <lineage>
        <taxon>Eukaryota</taxon>
        <taxon>Metazoa</taxon>
        <taxon>Chordata</taxon>
        <taxon>Cephalochordata</taxon>
        <taxon>Leptocardii</taxon>
        <taxon>Amphioxiformes</taxon>
        <taxon>Branchiostomatidae</taxon>
        <taxon>Branchiostoma</taxon>
    </lineage>
</organism>
<keyword evidence="6 7" id="KW-0472">Membrane</keyword>
<feature type="compositionally biased region" description="Basic and acidic residues" evidence="8">
    <location>
        <begin position="342"/>
        <end position="383"/>
    </location>
</feature>
<dbReference type="InterPro" id="IPR050895">
    <property type="entry name" value="XK-related_scramblase"/>
</dbReference>
<feature type="transmembrane region" description="Helical" evidence="7">
    <location>
        <begin position="50"/>
        <end position="74"/>
    </location>
</feature>
<evidence type="ECO:0000256" key="1">
    <source>
        <dbReference type="ARBA" id="ARBA00004651"/>
    </source>
</evidence>
<dbReference type="Proteomes" id="UP000515135">
    <property type="component" value="Unplaced"/>
</dbReference>
<feature type="transmembrane region" description="Helical" evidence="7">
    <location>
        <begin position="191"/>
        <end position="217"/>
    </location>
</feature>
<feature type="transmembrane region" description="Helical" evidence="7">
    <location>
        <begin position="275"/>
        <end position="296"/>
    </location>
</feature>
<evidence type="ECO:0000256" key="8">
    <source>
        <dbReference type="SAM" id="MobiDB-lite"/>
    </source>
</evidence>
<name>A0A6P4YP20_BRABE</name>
<evidence type="ECO:0000313" key="9">
    <source>
        <dbReference type="Proteomes" id="UP000515135"/>
    </source>
</evidence>
<evidence type="ECO:0000313" key="10">
    <source>
        <dbReference type="RefSeq" id="XP_019631220.1"/>
    </source>
</evidence>
<evidence type="ECO:0000256" key="6">
    <source>
        <dbReference type="ARBA" id="ARBA00023136"/>
    </source>
</evidence>
<feature type="transmembrane region" description="Helical" evidence="7">
    <location>
        <begin position="157"/>
        <end position="179"/>
    </location>
</feature>
<dbReference type="GO" id="GO:0005886">
    <property type="term" value="C:plasma membrane"/>
    <property type="evidence" value="ECO:0007669"/>
    <property type="project" value="UniProtKB-SubCell"/>
</dbReference>
<protein>
    <recommendedName>
        <fullName evidence="7">XK-related protein</fullName>
    </recommendedName>
</protein>
<accession>A0A6P4YP20</accession>
<feature type="transmembrane region" description="Helical" evidence="7">
    <location>
        <begin position="20"/>
        <end position="44"/>
    </location>
</feature>
<evidence type="ECO:0000256" key="7">
    <source>
        <dbReference type="RuleBase" id="RU910716"/>
    </source>
</evidence>
<comment type="subcellular location">
    <subcellularLocation>
        <location evidence="1">Cell membrane</location>
        <topology evidence="1">Multi-pass membrane protein</topology>
    </subcellularLocation>
    <subcellularLocation>
        <location evidence="7">Membrane</location>
        <topology evidence="7">Multi-pass membrane protein</topology>
    </subcellularLocation>
</comment>
<feature type="transmembrane region" description="Helical" evidence="7">
    <location>
        <begin position="223"/>
        <end position="242"/>
    </location>
</feature>
<dbReference type="Pfam" id="PF09815">
    <property type="entry name" value="XK-related"/>
    <property type="match status" value="1"/>
</dbReference>
<gene>
    <name evidence="10" type="primary">LOC109475125</name>
</gene>
<dbReference type="PANTHER" id="PTHR16024:SF28">
    <property type="entry name" value="XK-RELATED PROTEIN"/>
    <property type="match status" value="1"/>
</dbReference>
<feature type="region of interest" description="Disordered" evidence="8">
    <location>
        <begin position="339"/>
        <end position="404"/>
    </location>
</feature>
<dbReference type="OrthoDB" id="6348184at2759"/>
<dbReference type="GeneID" id="109475125"/>
<dbReference type="InterPro" id="IPR018629">
    <property type="entry name" value="XK-rel"/>
</dbReference>
<evidence type="ECO:0000256" key="2">
    <source>
        <dbReference type="ARBA" id="ARBA00008789"/>
    </source>
</evidence>
<comment type="similarity">
    <text evidence="2 7">Belongs to the XK family.</text>
</comment>
<keyword evidence="9" id="KW-1185">Reference proteome</keyword>
<keyword evidence="5 7" id="KW-1133">Transmembrane helix</keyword>
<keyword evidence="4 7" id="KW-0812">Transmembrane</keyword>
<keyword evidence="3" id="KW-1003">Cell membrane</keyword>
<evidence type="ECO:0000256" key="5">
    <source>
        <dbReference type="ARBA" id="ARBA00022989"/>
    </source>
</evidence>